<dbReference type="Pfam" id="PF00622">
    <property type="entry name" value="SPRY"/>
    <property type="match status" value="1"/>
</dbReference>
<dbReference type="InterPro" id="IPR001870">
    <property type="entry name" value="B30.2/SPRY"/>
</dbReference>
<evidence type="ECO:0000259" key="8">
    <source>
        <dbReference type="PROSITE" id="PS50188"/>
    </source>
</evidence>
<dbReference type="GO" id="GO:0005737">
    <property type="term" value="C:cytoplasm"/>
    <property type="evidence" value="ECO:0007669"/>
    <property type="project" value="UniProtKB-SubCell"/>
</dbReference>
<dbReference type="InterPro" id="IPR003879">
    <property type="entry name" value="Butyrophylin_SPRY"/>
</dbReference>
<dbReference type="InterPro" id="IPR001611">
    <property type="entry name" value="Leu-rich_rpt"/>
</dbReference>
<dbReference type="Gene3D" id="2.60.120.920">
    <property type="match status" value="1"/>
</dbReference>
<dbReference type="GeneTree" id="ENSGT01120000271898"/>
<evidence type="ECO:0008006" key="12">
    <source>
        <dbReference type="Google" id="ProtNLM"/>
    </source>
</evidence>
<feature type="region of interest" description="Disordered" evidence="7">
    <location>
        <begin position="1"/>
        <end position="87"/>
    </location>
</feature>
<keyword evidence="6" id="KW-0067">ATP-binding</keyword>
<dbReference type="FunFam" id="3.80.10.10:FF:000100">
    <property type="entry name" value="Si:dkey-11n14.1"/>
    <property type="match status" value="1"/>
</dbReference>
<dbReference type="Pfam" id="PF13516">
    <property type="entry name" value="LRR_6"/>
    <property type="match status" value="2"/>
</dbReference>
<dbReference type="InterPro" id="IPR043136">
    <property type="entry name" value="B30.2/SPRY_sf"/>
</dbReference>
<dbReference type="InterPro" id="IPR029495">
    <property type="entry name" value="NACHT-assoc"/>
</dbReference>
<dbReference type="InterPro" id="IPR013320">
    <property type="entry name" value="ConA-like_dom_sf"/>
</dbReference>
<dbReference type="FunFam" id="2.60.120.920:FF:000037">
    <property type="entry name" value="Si:dkey-191j3.2"/>
    <property type="match status" value="1"/>
</dbReference>
<dbReference type="Gene3D" id="3.80.10.10">
    <property type="entry name" value="Ribonuclease Inhibitor"/>
    <property type="match status" value="1"/>
</dbReference>
<keyword evidence="2" id="KW-0963">Cytoplasm</keyword>
<evidence type="ECO:0000256" key="3">
    <source>
        <dbReference type="ARBA" id="ARBA00022614"/>
    </source>
</evidence>
<dbReference type="PRINTS" id="PR01407">
    <property type="entry name" value="BUTYPHLNCDUF"/>
</dbReference>
<protein>
    <recommendedName>
        <fullName evidence="12">B30.2/SPRY domain-containing protein</fullName>
    </recommendedName>
</protein>
<reference evidence="10" key="2">
    <citation type="submission" date="2025-08" db="UniProtKB">
        <authorList>
            <consortium name="Ensembl"/>
        </authorList>
    </citation>
    <scope>IDENTIFICATION</scope>
</reference>
<evidence type="ECO:0000256" key="2">
    <source>
        <dbReference type="ARBA" id="ARBA00022490"/>
    </source>
</evidence>
<dbReference type="Pfam" id="PF13765">
    <property type="entry name" value="PRY"/>
    <property type="match status" value="1"/>
</dbReference>
<dbReference type="InterPro" id="IPR041075">
    <property type="entry name" value="NOD1/2_WH"/>
</dbReference>
<dbReference type="Pfam" id="PF05729">
    <property type="entry name" value="NACHT"/>
    <property type="match status" value="1"/>
</dbReference>
<comment type="subcellular location">
    <subcellularLocation>
        <location evidence="1">Cytoplasm</location>
    </subcellularLocation>
</comment>
<dbReference type="GO" id="GO:0005524">
    <property type="term" value="F:ATP binding"/>
    <property type="evidence" value="ECO:0007669"/>
    <property type="project" value="UniProtKB-KW"/>
</dbReference>
<keyword evidence="11" id="KW-1185">Reference proteome</keyword>
<dbReference type="Pfam" id="PF17779">
    <property type="entry name" value="WHD_NOD2"/>
    <property type="match status" value="1"/>
</dbReference>
<dbReference type="PROSITE" id="PS50837">
    <property type="entry name" value="NACHT"/>
    <property type="match status" value="1"/>
</dbReference>
<feature type="compositionally biased region" description="Polar residues" evidence="7">
    <location>
        <begin position="112"/>
        <end position="122"/>
    </location>
</feature>
<dbReference type="Pfam" id="PF17776">
    <property type="entry name" value="NLRC4_HD2"/>
    <property type="match status" value="1"/>
</dbReference>
<dbReference type="InterPro" id="IPR007111">
    <property type="entry name" value="NACHT_NTPase"/>
</dbReference>
<evidence type="ECO:0000259" key="9">
    <source>
        <dbReference type="PROSITE" id="PS50837"/>
    </source>
</evidence>
<feature type="region of interest" description="Disordered" evidence="7">
    <location>
        <begin position="101"/>
        <end position="123"/>
    </location>
</feature>
<dbReference type="Gene3D" id="3.40.50.300">
    <property type="entry name" value="P-loop containing nucleotide triphosphate hydrolases"/>
    <property type="match status" value="1"/>
</dbReference>
<reference evidence="10 11" key="1">
    <citation type="journal article" date="2021" name="G3 (Bethesda)">
        <title>Improved contiguity of the threespine stickleback genome using long-read sequencing.</title>
        <authorList>
            <person name="Nath S."/>
            <person name="Shaw D.E."/>
            <person name="White M.A."/>
        </authorList>
    </citation>
    <scope>NUCLEOTIDE SEQUENCE [LARGE SCALE GENOMIC DNA]</scope>
    <source>
        <strain evidence="10 11">Lake Benthic</strain>
    </source>
</reference>
<dbReference type="SUPFAM" id="SSF49899">
    <property type="entry name" value="Concanavalin A-like lectins/glucanases"/>
    <property type="match status" value="1"/>
</dbReference>
<dbReference type="InterPro" id="IPR027417">
    <property type="entry name" value="P-loop_NTPase"/>
</dbReference>
<proteinExistence type="predicted"/>
<organism evidence="10 11">
    <name type="scientific">Gasterosteus aculeatus aculeatus</name>
    <name type="common">three-spined stickleback</name>
    <dbReference type="NCBI Taxonomy" id="481459"/>
    <lineage>
        <taxon>Eukaryota</taxon>
        <taxon>Metazoa</taxon>
        <taxon>Chordata</taxon>
        <taxon>Craniata</taxon>
        <taxon>Vertebrata</taxon>
        <taxon>Euteleostomi</taxon>
        <taxon>Actinopterygii</taxon>
        <taxon>Neopterygii</taxon>
        <taxon>Teleostei</taxon>
        <taxon>Neoteleostei</taxon>
        <taxon>Acanthomorphata</taxon>
        <taxon>Eupercaria</taxon>
        <taxon>Perciformes</taxon>
        <taxon>Cottioidei</taxon>
        <taxon>Gasterosteales</taxon>
        <taxon>Gasterosteidae</taxon>
        <taxon>Gasterosteus</taxon>
    </lineage>
</organism>
<keyword evidence="5" id="KW-0547">Nucleotide-binding</keyword>
<dbReference type="Proteomes" id="UP000007635">
    <property type="component" value="Unassembled WGS sequence"/>
</dbReference>
<evidence type="ECO:0000256" key="7">
    <source>
        <dbReference type="SAM" id="MobiDB-lite"/>
    </source>
</evidence>
<dbReference type="PROSITE" id="PS51450">
    <property type="entry name" value="LRR"/>
    <property type="match status" value="1"/>
</dbReference>
<name>A0AAQ4QCB0_GASAC</name>
<dbReference type="SMART" id="SM00449">
    <property type="entry name" value="SPRY"/>
    <property type="match status" value="1"/>
</dbReference>
<accession>A0AAQ4QCB0</accession>
<evidence type="ECO:0000256" key="6">
    <source>
        <dbReference type="ARBA" id="ARBA00022840"/>
    </source>
</evidence>
<dbReference type="SUPFAM" id="SSF52047">
    <property type="entry name" value="RNI-like"/>
    <property type="match status" value="1"/>
</dbReference>
<dbReference type="InterPro" id="IPR003877">
    <property type="entry name" value="SPRY_dom"/>
</dbReference>
<sequence>MNQAEDPEDGVPPSEAPLCGEHDSQTKAQRIHQRPGPGPGPSCVSMKSNRSMEPPLVFKDVGPSVDASSHQQRGKSPEPRCLSMKSDQSIGQWINFKDGRRSYDTEEDQDSSEVPTGPSAQEHQTHLDSIFMLLEENILTFVKNELKKLQKVVSSDYPECFEKEDEEVLDEEQRGSREAFVKISVHFLRRMKQEELADCLQSRLPAAVCQRELKSNLKKKFQCVFEGIAKAGNPTLLNDIYTELYITEGGTAEVNEEHEVRQIETASRKPARPETTIRQEDLLKASPGGEEPIRTVMTKGVAGIGKTVLTQKFTLDWAEDKDHQDIQFTFPFTFRELNLLREKFSLVGLVHHVFSETRAAGICRFEEFQVVFIFDGLDECRLPLDFHNNEILTDVTELASVDVLLTNLIRGKLLPSARLWITTRPAAANQIPSECVGMVTEVRGFTDPQKEEYFRKRFKDEEQANSIISHIKTSRSLHIMCHIPVFCWITATVLEEVLKTREGGELPKTLTEIYIHFLVVQSKVKKVKYDGGAETDPHWSPESRKMIESLGKLAFDQLQKGNLIFYESDLTGCGIDIRAASVYSGVFTQIFREERGLYQDKVFCFVHLSVQEFLAALHVHLTFFSSGVNLLSEEQTTSLWSKVFRVKPEPKRLYQSAVDEALQSPNGHLDLFLRFLLGLSLETSQTLLRGLLTQTGSHSQTNQRTVQYIKEKISENVSPEKSINLFHCLNELNDVSLVEEIQRSLRSGRLSTEELSPAQWSALVFILLSSEEDLEGFDLKKYSTSEEALLRLLPVIKDSNKVLLSGCNLSERSCDALSSVLSSQSSSLRELDLSNNHLQDSGVKLLSAGLKSPHCELETLRLSGCLITEEGCASLASALSSNPSHLRELDLSYNHPGDSGVKLLSAGLEDPHWRLETLRVEPDGVRWLTPGLRKYSCELPIDTNTVNKHLKLSDNNRKVTCVMEYQSYPDHPDRFDIWDQLLCRTGLTGRCYWEVEWRRGVDVSVSYRGIRRKGDSEDCWFGHNDQSWSLICSDKGYAVCHNETKTHISSSSSSSSSGRVAVYVDFSAGSLSFYRVSSDTLIHLHTFSTTFTEPLYPGFGFRFWFGPGSSVSLCPLQEGASPPGGEPSSLLTT</sequence>
<keyword evidence="3" id="KW-0433">Leucine-rich repeat</keyword>
<dbReference type="SMART" id="SM00368">
    <property type="entry name" value="LRR_RI"/>
    <property type="match status" value="4"/>
</dbReference>
<dbReference type="InterPro" id="IPR041267">
    <property type="entry name" value="NLRP_HD2"/>
</dbReference>
<feature type="domain" description="NACHT" evidence="9">
    <location>
        <begin position="294"/>
        <end position="427"/>
    </location>
</feature>
<dbReference type="InterPro" id="IPR051261">
    <property type="entry name" value="NLR"/>
</dbReference>
<feature type="domain" description="B30.2/SPRY" evidence="8">
    <location>
        <begin position="919"/>
        <end position="1120"/>
    </location>
</feature>
<dbReference type="InterPro" id="IPR006574">
    <property type="entry name" value="PRY"/>
</dbReference>
<dbReference type="SMART" id="SM00589">
    <property type="entry name" value="PRY"/>
    <property type="match status" value="1"/>
</dbReference>
<dbReference type="PROSITE" id="PS50188">
    <property type="entry name" value="B302_SPRY"/>
    <property type="match status" value="1"/>
</dbReference>
<evidence type="ECO:0000313" key="11">
    <source>
        <dbReference type="Proteomes" id="UP000007635"/>
    </source>
</evidence>
<dbReference type="Ensembl" id="ENSGACT00000081778.1">
    <property type="protein sequence ID" value="ENSGACP00000048038.1"/>
    <property type="gene ID" value="ENSGACG00000029903.1"/>
</dbReference>
<evidence type="ECO:0000256" key="5">
    <source>
        <dbReference type="ARBA" id="ARBA00022741"/>
    </source>
</evidence>
<dbReference type="SMART" id="SM01288">
    <property type="entry name" value="FISNA"/>
    <property type="match status" value="1"/>
</dbReference>
<dbReference type="FunFam" id="3.40.50.300:FF:001524">
    <property type="entry name" value="Si:dkey-126g1.7"/>
    <property type="match status" value="1"/>
</dbReference>
<dbReference type="AlphaFoldDB" id="A0AAQ4QCB0"/>
<dbReference type="Pfam" id="PF14484">
    <property type="entry name" value="FISNA"/>
    <property type="match status" value="1"/>
</dbReference>
<evidence type="ECO:0000256" key="4">
    <source>
        <dbReference type="ARBA" id="ARBA00022737"/>
    </source>
</evidence>
<evidence type="ECO:0000256" key="1">
    <source>
        <dbReference type="ARBA" id="ARBA00004496"/>
    </source>
</evidence>
<evidence type="ECO:0000313" key="10">
    <source>
        <dbReference type="Ensembl" id="ENSGACP00000048038.1"/>
    </source>
</evidence>
<reference evidence="10" key="3">
    <citation type="submission" date="2025-09" db="UniProtKB">
        <authorList>
            <consortium name="Ensembl"/>
        </authorList>
    </citation>
    <scope>IDENTIFICATION</scope>
</reference>
<keyword evidence="4" id="KW-0677">Repeat</keyword>
<dbReference type="InterPro" id="IPR032675">
    <property type="entry name" value="LRR_dom_sf"/>
</dbReference>
<dbReference type="CDD" id="cd16040">
    <property type="entry name" value="SPRY_PRY_SNTX"/>
    <property type="match status" value="1"/>
</dbReference>
<dbReference type="PANTHER" id="PTHR24106">
    <property type="entry name" value="NACHT, LRR AND CARD DOMAINS-CONTAINING"/>
    <property type="match status" value="1"/>
</dbReference>